<reference evidence="1" key="1">
    <citation type="submission" date="2023-10" db="EMBL/GenBank/DDBJ databases">
        <authorList>
            <person name="Chen Y."/>
            <person name="Shah S."/>
            <person name="Dougan E. K."/>
            <person name="Thang M."/>
            <person name="Chan C."/>
        </authorList>
    </citation>
    <scope>NUCLEOTIDE SEQUENCE [LARGE SCALE GENOMIC DNA]</scope>
</reference>
<name>A0ABN9RCS0_9DINO</name>
<dbReference type="Proteomes" id="UP001189429">
    <property type="component" value="Unassembled WGS sequence"/>
</dbReference>
<keyword evidence="2" id="KW-1185">Reference proteome</keyword>
<proteinExistence type="predicted"/>
<evidence type="ECO:0000313" key="2">
    <source>
        <dbReference type="Proteomes" id="UP001189429"/>
    </source>
</evidence>
<comment type="caution">
    <text evidence="1">The sequence shown here is derived from an EMBL/GenBank/DDBJ whole genome shotgun (WGS) entry which is preliminary data.</text>
</comment>
<organism evidence="1 2">
    <name type="scientific">Prorocentrum cordatum</name>
    <dbReference type="NCBI Taxonomy" id="2364126"/>
    <lineage>
        <taxon>Eukaryota</taxon>
        <taxon>Sar</taxon>
        <taxon>Alveolata</taxon>
        <taxon>Dinophyceae</taxon>
        <taxon>Prorocentrales</taxon>
        <taxon>Prorocentraceae</taxon>
        <taxon>Prorocentrum</taxon>
    </lineage>
</organism>
<accession>A0ABN9RCS0</accession>
<dbReference type="EMBL" id="CAUYUJ010006169">
    <property type="protein sequence ID" value="CAK0816346.1"/>
    <property type="molecule type" value="Genomic_DNA"/>
</dbReference>
<evidence type="ECO:0000313" key="1">
    <source>
        <dbReference type="EMBL" id="CAK0816346.1"/>
    </source>
</evidence>
<protein>
    <submittedName>
        <fullName evidence="1">Uncharacterized protein</fullName>
    </submittedName>
</protein>
<sequence>MADDITGQLDLCASLSKLGFQCSAQPPTYLLTSKKPASTDLASLRHGSYSRAFSFSTILQSSPALASVIFSITGQPLMVQSLSSFQFENCEPSRAHTFH</sequence>
<gene>
    <name evidence="1" type="ORF">PCOR1329_LOCUS19344</name>
</gene>